<dbReference type="Proteomes" id="UP000001937">
    <property type="component" value="Chromosome"/>
</dbReference>
<dbReference type="SUPFAM" id="SSF54909">
    <property type="entry name" value="Dimeric alpha+beta barrel"/>
    <property type="match status" value="1"/>
</dbReference>
<evidence type="ECO:0000313" key="2">
    <source>
        <dbReference type="Proteomes" id="UP000001937"/>
    </source>
</evidence>
<dbReference type="EMBL" id="CP000249">
    <property type="protein sequence ID" value="ABD12771.1"/>
    <property type="molecule type" value="Genomic_DNA"/>
</dbReference>
<gene>
    <name evidence="1" type="ordered locus">Francci3_3417</name>
</gene>
<sequence length="101" mass="11075">MSVIVAVTLKVDPAALQQLFASKADIFTSIAERAQKVGALHHRFLAGHGQVIILDEWDSTEAFQEFFTNQPEIAALMRDAGVEGPPEIQVWQPIEGAPDTF</sequence>
<dbReference type="eggNOG" id="ENOG5033GEF">
    <property type="taxonomic scope" value="Bacteria"/>
</dbReference>
<dbReference type="HOGENOM" id="CLU_2287414_0_0_11"/>
<dbReference type="KEGG" id="fra:Francci3_3417"/>
<evidence type="ECO:0000313" key="1">
    <source>
        <dbReference type="EMBL" id="ABD12771.1"/>
    </source>
</evidence>
<organism evidence="1 2">
    <name type="scientific">Frankia casuarinae (strain DSM 45818 / CECT 9043 / HFP020203 / CcI3)</name>
    <dbReference type="NCBI Taxonomy" id="106370"/>
    <lineage>
        <taxon>Bacteria</taxon>
        <taxon>Bacillati</taxon>
        <taxon>Actinomycetota</taxon>
        <taxon>Actinomycetes</taxon>
        <taxon>Frankiales</taxon>
        <taxon>Frankiaceae</taxon>
        <taxon>Frankia</taxon>
    </lineage>
</organism>
<dbReference type="AlphaFoldDB" id="Q2J7H1"/>
<dbReference type="Gene3D" id="3.30.70.100">
    <property type="match status" value="1"/>
</dbReference>
<dbReference type="InterPro" id="IPR011008">
    <property type="entry name" value="Dimeric_a/b-barrel"/>
</dbReference>
<dbReference type="RefSeq" id="WP_011437796.1">
    <property type="nucleotide sequence ID" value="NC_007777.1"/>
</dbReference>
<proteinExistence type="predicted"/>
<evidence type="ECO:0008006" key="3">
    <source>
        <dbReference type="Google" id="ProtNLM"/>
    </source>
</evidence>
<name>Q2J7H1_FRACC</name>
<reference evidence="1 2" key="1">
    <citation type="journal article" date="2007" name="Genome Res.">
        <title>Genome characteristics of facultatively symbiotic Frankia sp. strains reflect host range and host plant biogeography.</title>
        <authorList>
            <person name="Normand P."/>
            <person name="Lapierre P."/>
            <person name="Tisa L.S."/>
            <person name="Gogarten J.P."/>
            <person name="Alloisio N."/>
            <person name="Bagnarol E."/>
            <person name="Bassi C.A."/>
            <person name="Berry A.M."/>
            <person name="Bickhart D.M."/>
            <person name="Choisne N."/>
            <person name="Couloux A."/>
            <person name="Cournoyer B."/>
            <person name="Cruveiller S."/>
            <person name="Daubin V."/>
            <person name="Demange N."/>
            <person name="Francino M.P."/>
            <person name="Goltsman E."/>
            <person name="Huang Y."/>
            <person name="Kopp O.R."/>
            <person name="Labarre L."/>
            <person name="Lapidus A."/>
            <person name="Lavire C."/>
            <person name="Marechal J."/>
            <person name="Martinez M."/>
            <person name="Mastronunzio J.E."/>
            <person name="Mullin B.C."/>
            <person name="Niemann J."/>
            <person name="Pujic P."/>
            <person name="Rawnsley T."/>
            <person name="Rouy Z."/>
            <person name="Schenowitz C."/>
            <person name="Sellstedt A."/>
            <person name="Tavares F."/>
            <person name="Tomkins J.P."/>
            <person name="Vallenet D."/>
            <person name="Valverde C."/>
            <person name="Wall L.G."/>
            <person name="Wang Y."/>
            <person name="Medigue C."/>
            <person name="Benson D.R."/>
        </authorList>
    </citation>
    <scope>NUCLEOTIDE SEQUENCE [LARGE SCALE GENOMIC DNA]</scope>
    <source>
        <strain evidence="2">DSM 45818 / CECT 9043 / CcI3</strain>
    </source>
</reference>
<keyword evidence="2" id="KW-1185">Reference proteome</keyword>
<accession>Q2J7H1</accession>
<protein>
    <recommendedName>
        <fullName evidence="3">ABM domain-containing protein</fullName>
    </recommendedName>
</protein>